<comment type="caution">
    <text evidence="1">The sequence shown here is derived from an EMBL/GenBank/DDBJ whole genome shotgun (WGS) entry which is preliminary data.</text>
</comment>
<dbReference type="InterPro" id="IPR037104">
    <property type="entry name" value="Annexin_sf"/>
</dbReference>
<proteinExistence type="predicted"/>
<accession>A0ABP1RQX5</accession>
<evidence type="ECO:0000313" key="1">
    <source>
        <dbReference type="EMBL" id="CAL8133535.1"/>
    </source>
</evidence>
<dbReference type="SUPFAM" id="SSF47874">
    <property type="entry name" value="Annexin"/>
    <property type="match status" value="1"/>
</dbReference>
<keyword evidence="2" id="KW-1185">Reference proteome</keyword>
<reference evidence="1 2" key="1">
    <citation type="submission" date="2024-08" db="EMBL/GenBank/DDBJ databases">
        <authorList>
            <person name="Cucini C."/>
            <person name="Frati F."/>
        </authorList>
    </citation>
    <scope>NUCLEOTIDE SEQUENCE [LARGE SCALE GENOMIC DNA]</scope>
</reference>
<protein>
    <submittedName>
        <fullName evidence="1">Uncharacterized protein</fullName>
    </submittedName>
</protein>
<dbReference type="EMBL" id="CAXLJM020000099">
    <property type="protein sequence ID" value="CAL8133535.1"/>
    <property type="molecule type" value="Genomic_DNA"/>
</dbReference>
<gene>
    <name evidence="1" type="ORF">ODALV1_LOCUS25113</name>
</gene>
<sequence>MVGFGAIQTKSAIIFSTGWDDRSTLSIQETMQRLEITEKYQNRYSKSVFIDFRGDLRGNFLQLMSAMFQPLPTFFATAIYNSVKNYGTADEVLTGVDLLLSS</sequence>
<evidence type="ECO:0000313" key="2">
    <source>
        <dbReference type="Proteomes" id="UP001642540"/>
    </source>
</evidence>
<dbReference type="Proteomes" id="UP001642540">
    <property type="component" value="Unassembled WGS sequence"/>
</dbReference>
<organism evidence="1 2">
    <name type="scientific">Orchesella dallaii</name>
    <dbReference type="NCBI Taxonomy" id="48710"/>
    <lineage>
        <taxon>Eukaryota</taxon>
        <taxon>Metazoa</taxon>
        <taxon>Ecdysozoa</taxon>
        <taxon>Arthropoda</taxon>
        <taxon>Hexapoda</taxon>
        <taxon>Collembola</taxon>
        <taxon>Entomobryomorpha</taxon>
        <taxon>Entomobryoidea</taxon>
        <taxon>Orchesellidae</taxon>
        <taxon>Orchesellinae</taxon>
        <taxon>Orchesella</taxon>
    </lineage>
</organism>
<name>A0ABP1RQX5_9HEXA</name>